<evidence type="ECO:0000259" key="4">
    <source>
        <dbReference type="Pfam" id="PF10672"/>
    </source>
</evidence>
<dbReference type="SUPFAM" id="SSF53335">
    <property type="entry name" value="S-adenosyl-L-methionine-dependent methyltransferases"/>
    <property type="match status" value="1"/>
</dbReference>
<sequence length="354" mass="41071">MASYDKISDGWYRVCPKRSSNRALITVKLPFSTLFRLKPMTDITPFANRLGKNIKHLMKWVKRNGIEAWRIYDRDIPQFPFAADVYGDRIHLQEYDTGWLMRPEEYEAWLAEVLEAVAFVTGFAPEQIRLKRRERQKGLQQYEKTGKAGDDFVITENGRKFWVNLDKYLDTGLFLDHRNTRKKVGETAAGKRFLNLFSYTGSFTVYAATGGAASSETVDLSNTYLDWAKRNFELNGIDTERHKIVRADVFQYLQTAYGEGRRFDLIVMDPPSFSNSKKMLDILDIQRDHKKLIDGAVKLLASDGILYFSNNLSSFVLDDLVSEQYAVKDISKQSVPEDFRNKKIHRCWEIRHKS</sequence>
<keyword evidence="2 5" id="KW-0808">Transferase</keyword>
<dbReference type="GO" id="GO:0032259">
    <property type="term" value="P:methylation"/>
    <property type="evidence" value="ECO:0007669"/>
    <property type="project" value="UniProtKB-KW"/>
</dbReference>
<evidence type="ECO:0000256" key="2">
    <source>
        <dbReference type="ARBA" id="ARBA00022679"/>
    </source>
</evidence>
<keyword evidence="1 5" id="KW-0489">Methyltransferase</keyword>
<keyword evidence="3" id="KW-0949">S-adenosyl-L-methionine</keyword>
<dbReference type="GO" id="GO:0008168">
    <property type="term" value="F:methyltransferase activity"/>
    <property type="evidence" value="ECO:0007669"/>
    <property type="project" value="UniProtKB-KW"/>
</dbReference>
<comment type="caution">
    <text evidence="5">The sequence shown here is derived from an EMBL/GenBank/DDBJ whole genome shotgun (WGS) entry which is preliminary data.</text>
</comment>
<accession>A0A425B5N3</accession>
<feature type="domain" description="S-adenosylmethionine-dependent methyltransferase" evidence="4">
    <location>
        <begin position="103"/>
        <end position="315"/>
    </location>
</feature>
<gene>
    <name evidence="5" type="ORF">COH52_00130</name>
</gene>
<dbReference type="AlphaFoldDB" id="A0A425B5N3"/>
<proteinExistence type="predicted"/>
<reference evidence="5 6" key="1">
    <citation type="submission" date="2017-09" db="EMBL/GenBank/DDBJ databases">
        <title>Phenotypic and genotypic characterization of Colombian isolates of Neisseria meningitidis recovered from invasive disease.</title>
        <authorList>
            <person name="Duarte C."/>
            <person name="Gabastou J.M."/>
            <person name="Moreno J."/>
        </authorList>
    </citation>
    <scope>NUCLEOTIDE SEQUENCE [LARGE SCALE GENOMIC DNA]</scope>
    <source>
        <strain evidence="5 6">INS-Nm1012</strain>
    </source>
</reference>
<evidence type="ECO:0000256" key="1">
    <source>
        <dbReference type="ARBA" id="ARBA00022603"/>
    </source>
</evidence>
<evidence type="ECO:0000313" key="6">
    <source>
        <dbReference type="Proteomes" id="UP000283666"/>
    </source>
</evidence>
<dbReference type="Proteomes" id="UP000283666">
    <property type="component" value="Unassembled WGS sequence"/>
</dbReference>
<protein>
    <submittedName>
        <fullName evidence="5">SAM-dependent methyltransferase</fullName>
    </submittedName>
</protein>
<dbReference type="EMBL" id="NWZY01000001">
    <property type="protein sequence ID" value="RQK81775.1"/>
    <property type="molecule type" value="Genomic_DNA"/>
</dbReference>
<dbReference type="Gene3D" id="3.40.50.150">
    <property type="entry name" value="Vaccinia Virus protein VP39"/>
    <property type="match status" value="1"/>
</dbReference>
<dbReference type="Pfam" id="PF10672">
    <property type="entry name" value="Methyltrans_SAM"/>
    <property type="match status" value="1"/>
</dbReference>
<dbReference type="Gene3D" id="3.30.750.80">
    <property type="entry name" value="RNA methyltransferase domain (HRMD) like"/>
    <property type="match status" value="1"/>
</dbReference>
<organism evidence="5 6">
    <name type="scientific">Neisseria meningitidis</name>
    <dbReference type="NCBI Taxonomy" id="487"/>
    <lineage>
        <taxon>Bacteria</taxon>
        <taxon>Pseudomonadati</taxon>
        <taxon>Pseudomonadota</taxon>
        <taxon>Betaproteobacteria</taxon>
        <taxon>Neisseriales</taxon>
        <taxon>Neisseriaceae</taxon>
        <taxon>Neisseria</taxon>
    </lineage>
</organism>
<dbReference type="PANTHER" id="PTHR43042">
    <property type="entry name" value="SAM-DEPENDENT METHYLTRANSFERASE"/>
    <property type="match status" value="1"/>
</dbReference>
<name>A0A425B5N3_NEIME</name>
<dbReference type="InterPro" id="IPR029063">
    <property type="entry name" value="SAM-dependent_MTases_sf"/>
</dbReference>
<dbReference type="CDD" id="cd02440">
    <property type="entry name" value="AdoMet_MTases"/>
    <property type="match status" value="1"/>
</dbReference>
<evidence type="ECO:0000313" key="5">
    <source>
        <dbReference type="EMBL" id="RQK81775.1"/>
    </source>
</evidence>
<evidence type="ECO:0000256" key="3">
    <source>
        <dbReference type="ARBA" id="ARBA00022691"/>
    </source>
</evidence>
<dbReference type="InterPro" id="IPR019614">
    <property type="entry name" value="SAM-dep_methyl-trfase"/>
</dbReference>
<dbReference type="PANTHER" id="PTHR43042:SF3">
    <property type="entry name" value="RIBOSOMAL RNA LARGE SUBUNIT METHYLTRANSFERASE YWBD-RELATED"/>
    <property type="match status" value="1"/>
</dbReference>